<evidence type="ECO:0000256" key="1">
    <source>
        <dbReference type="SAM" id="Phobius"/>
    </source>
</evidence>
<evidence type="ECO:0000313" key="2">
    <source>
        <dbReference type="EMBL" id="MCG2462942.1"/>
    </source>
</evidence>
<accession>A0AAE3EXM6</accession>
<name>A0AAE3EXM6_9FLAO</name>
<dbReference type="AlphaFoldDB" id="A0AAE3EXM6"/>
<gene>
    <name evidence="2" type="ORF">K8352_19420</name>
</gene>
<dbReference type="RefSeq" id="WP_317904074.1">
    <property type="nucleotide sequence ID" value="NZ_JAIRBC010000067.1"/>
</dbReference>
<dbReference type="EMBL" id="JAIRBC010000067">
    <property type="protein sequence ID" value="MCG2462942.1"/>
    <property type="molecule type" value="Genomic_DNA"/>
</dbReference>
<organism evidence="2 3">
    <name type="scientific">Cerina litoralis</name>
    <dbReference type="NCBI Taxonomy" id="2874477"/>
    <lineage>
        <taxon>Bacteria</taxon>
        <taxon>Pseudomonadati</taxon>
        <taxon>Bacteroidota</taxon>
        <taxon>Flavobacteriia</taxon>
        <taxon>Flavobacteriales</taxon>
        <taxon>Flavobacteriaceae</taxon>
        <taxon>Cerina</taxon>
    </lineage>
</organism>
<protein>
    <submittedName>
        <fullName evidence="2">Uncharacterized protein</fullName>
    </submittedName>
</protein>
<evidence type="ECO:0000313" key="3">
    <source>
        <dbReference type="Proteomes" id="UP001200642"/>
    </source>
</evidence>
<proteinExistence type="predicted"/>
<feature type="transmembrane region" description="Helical" evidence="1">
    <location>
        <begin position="89"/>
        <end position="112"/>
    </location>
</feature>
<feature type="transmembrane region" description="Helical" evidence="1">
    <location>
        <begin position="40"/>
        <end position="63"/>
    </location>
</feature>
<sequence>MGNKKNKIEEIMENLEQPTVDVSKHKREFRLTLLNTKKSAVTGSILLILPFLFLSGVVLKHYLQFDFGILTSVYEWIGMLDQKYGDNSILNWMVRILLTIGPLVAIVLNLLAVTHLRIDKTNRELVLSFKMKLLNWLIILICTIVFVIFFLYLLVENA</sequence>
<keyword evidence="1" id="KW-0472">Membrane</keyword>
<reference evidence="2" key="1">
    <citation type="submission" date="2023-02" db="EMBL/GenBank/DDBJ databases">
        <title>Genome of Flavobacteriaceae gen. nov. sp. strain F89.</title>
        <authorList>
            <person name="Wang Y."/>
        </authorList>
    </citation>
    <scope>NUCLEOTIDE SEQUENCE</scope>
    <source>
        <strain evidence="2">F89</strain>
    </source>
</reference>
<dbReference type="Proteomes" id="UP001200642">
    <property type="component" value="Unassembled WGS sequence"/>
</dbReference>
<keyword evidence="1" id="KW-1133">Transmembrane helix</keyword>
<keyword evidence="3" id="KW-1185">Reference proteome</keyword>
<comment type="caution">
    <text evidence="2">The sequence shown here is derived from an EMBL/GenBank/DDBJ whole genome shotgun (WGS) entry which is preliminary data.</text>
</comment>
<feature type="transmembrane region" description="Helical" evidence="1">
    <location>
        <begin position="133"/>
        <end position="155"/>
    </location>
</feature>
<keyword evidence="1" id="KW-0812">Transmembrane</keyword>